<feature type="compositionally biased region" description="Basic and acidic residues" evidence="3">
    <location>
        <begin position="237"/>
        <end position="248"/>
    </location>
</feature>
<accession>A0A2Z3GVS1</accession>
<evidence type="ECO:0000256" key="2">
    <source>
        <dbReference type="ARBA" id="ARBA00022723"/>
    </source>
</evidence>
<proteinExistence type="predicted"/>
<protein>
    <submittedName>
        <fullName evidence="6">IS5/IS1182 family transposase</fullName>
    </submittedName>
</protein>
<dbReference type="PANTHER" id="PTHR23080">
    <property type="entry name" value="THAP DOMAIN PROTEIN"/>
    <property type="match status" value="1"/>
</dbReference>
<dbReference type="InterPro" id="IPR027806">
    <property type="entry name" value="HARBI1_dom"/>
</dbReference>
<evidence type="ECO:0000259" key="4">
    <source>
        <dbReference type="Pfam" id="PF13359"/>
    </source>
</evidence>
<organism evidence="6 7">
    <name type="scientific">Gemmata obscuriglobus</name>
    <dbReference type="NCBI Taxonomy" id="114"/>
    <lineage>
        <taxon>Bacteria</taxon>
        <taxon>Pseudomonadati</taxon>
        <taxon>Planctomycetota</taxon>
        <taxon>Planctomycetia</taxon>
        <taxon>Gemmatales</taxon>
        <taxon>Gemmataceae</taxon>
        <taxon>Gemmata</taxon>
    </lineage>
</organism>
<dbReference type="AlphaFoldDB" id="A0A2Z3GVS1"/>
<evidence type="ECO:0000256" key="3">
    <source>
        <dbReference type="SAM" id="MobiDB-lite"/>
    </source>
</evidence>
<evidence type="ECO:0000313" key="6">
    <source>
        <dbReference type="EMBL" id="AWM37823.1"/>
    </source>
</evidence>
<keyword evidence="2" id="KW-0479">Metal-binding</keyword>
<evidence type="ECO:0000313" key="7">
    <source>
        <dbReference type="Proteomes" id="UP000245802"/>
    </source>
</evidence>
<dbReference type="Pfam" id="PF13359">
    <property type="entry name" value="DDE_Tnp_4"/>
    <property type="match status" value="1"/>
</dbReference>
<dbReference type="InterPro" id="IPR027805">
    <property type="entry name" value="Transposase_HTH_dom"/>
</dbReference>
<dbReference type="EMBL" id="CP025958">
    <property type="protein sequence ID" value="AWM37823.1"/>
    <property type="molecule type" value="Genomic_DNA"/>
</dbReference>
<feature type="domain" description="Transposase Helix-turn-helix" evidence="5">
    <location>
        <begin position="62"/>
        <end position="110"/>
    </location>
</feature>
<evidence type="ECO:0000256" key="1">
    <source>
        <dbReference type="ARBA" id="ARBA00001968"/>
    </source>
</evidence>
<dbReference type="RefSeq" id="WP_010039814.1">
    <property type="nucleotide sequence ID" value="NZ_CP025958.1"/>
</dbReference>
<sequence length="305" mass="34348">MIARLDNLRQHRVVFEHLTGLTIAAFDALVRDVAPVVEAGHRQKLNRPDRQRAVGGGDHFDLSTADQLLLTVIWLRQYPTNEVLGFLFGVSDSTASRVRTRCVPALAQAGRDTMRMPDPGAARRKRLPAVLSDTPELAVIVDSFEQRTQRPKRSQRAYYSGKKKAHTLKSQVTVDEASGRIVHVSESVPGRWADIKLLKRSRMLGRLPDRVGALGDLGYTGIRDLHPSGACPRRKPRGQERPPEDRKYNRAFSRRRIGVEHAIGRPRRFRSLAHVNRHRRPGHALRVRAVAGLVNRMLDHRAKAA</sequence>
<dbReference type="Pfam" id="PF13613">
    <property type="entry name" value="HTH_Tnp_4"/>
    <property type="match status" value="1"/>
</dbReference>
<evidence type="ECO:0000259" key="5">
    <source>
        <dbReference type="Pfam" id="PF13613"/>
    </source>
</evidence>
<name>A0A2Z3GVS1_9BACT</name>
<dbReference type="Proteomes" id="UP000245802">
    <property type="component" value="Chromosome"/>
</dbReference>
<gene>
    <name evidence="6" type="ORF">C1280_12990</name>
</gene>
<keyword evidence="7" id="KW-1185">Reference proteome</keyword>
<comment type="cofactor">
    <cofactor evidence="1">
        <name>a divalent metal cation</name>
        <dbReference type="ChEBI" id="CHEBI:60240"/>
    </cofactor>
</comment>
<reference evidence="6 7" key="1">
    <citation type="submission" date="2018-01" db="EMBL/GenBank/DDBJ databases">
        <title>G. obscuriglobus.</title>
        <authorList>
            <person name="Franke J."/>
            <person name="Blomberg W."/>
            <person name="Selmecki A."/>
        </authorList>
    </citation>
    <scope>NUCLEOTIDE SEQUENCE [LARGE SCALE GENOMIC DNA]</scope>
    <source>
        <strain evidence="6 7">DSM 5831</strain>
    </source>
</reference>
<dbReference type="OrthoDB" id="273321at2"/>
<feature type="domain" description="DDE Tnp4" evidence="4">
    <location>
        <begin position="141"/>
        <end position="295"/>
    </location>
</feature>
<dbReference type="KEGG" id="gog:C1280_12990"/>
<feature type="region of interest" description="Disordered" evidence="3">
    <location>
        <begin position="225"/>
        <end position="249"/>
    </location>
</feature>
<dbReference type="GO" id="GO:0046872">
    <property type="term" value="F:metal ion binding"/>
    <property type="evidence" value="ECO:0007669"/>
    <property type="project" value="UniProtKB-KW"/>
</dbReference>